<dbReference type="CDD" id="cd01658">
    <property type="entry name" value="Ribosomal_L30"/>
    <property type="match status" value="1"/>
</dbReference>
<comment type="subunit">
    <text evidence="2 5">Part of the 50S ribosomal subunit.</text>
</comment>
<proteinExistence type="inferred from homology"/>
<dbReference type="Gene3D" id="3.30.1390.20">
    <property type="entry name" value="Ribosomal protein L30, ferredoxin-like fold domain"/>
    <property type="match status" value="1"/>
</dbReference>
<dbReference type="Pfam" id="PF00327">
    <property type="entry name" value="Ribosomal_L30"/>
    <property type="match status" value="1"/>
</dbReference>
<dbReference type="GO" id="GO:0003735">
    <property type="term" value="F:structural constituent of ribosome"/>
    <property type="evidence" value="ECO:0007669"/>
    <property type="project" value="InterPro"/>
</dbReference>
<evidence type="ECO:0000313" key="8">
    <source>
        <dbReference type="Proteomes" id="UP000198815"/>
    </source>
</evidence>
<dbReference type="RefSeq" id="WP_091969286.1">
    <property type="nucleotide sequence ID" value="NZ_FOGZ01000011.1"/>
</dbReference>
<evidence type="ECO:0000256" key="4">
    <source>
        <dbReference type="ARBA" id="ARBA00023274"/>
    </source>
</evidence>
<keyword evidence="8" id="KW-1185">Reference proteome</keyword>
<comment type="similarity">
    <text evidence="1 5">Belongs to the universal ribosomal protein uL30 family.</text>
</comment>
<evidence type="ECO:0000256" key="3">
    <source>
        <dbReference type="ARBA" id="ARBA00022980"/>
    </source>
</evidence>
<evidence type="ECO:0000313" key="7">
    <source>
        <dbReference type="EMBL" id="SER79460.1"/>
    </source>
</evidence>
<dbReference type="STRING" id="64702.SAMN05443377_11134"/>
<reference evidence="8" key="1">
    <citation type="submission" date="2016-10" db="EMBL/GenBank/DDBJ databases">
        <authorList>
            <person name="Varghese N."/>
            <person name="Submissions S."/>
        </authorList>
    </citation>
    <scope>NUCLEOTIDE SEQUENCE [LARGE SCALE GENOMIC DNA]</scope>
    <source>
        <strain evidence="8">DSM 16859</strain>
    </source>
</reference>
<evidence type="ECO:0000256" key="5">
    <source>
        <dbReference type="HAMAP-Rule" id="MF_01371"/>
    </source>
</evidence>
<gene>
    <name evidence="5" type="primary">rpmD</name>
    <name evidence="7" type="ORF">SAMN05443377_11134</name>
</gene>
<accession>A0A1H9S374</accession>
<evidence type="ECO:0000256" key="1">
    <source>
        <dbReference type="ARBA" id="ARBA00007594"/>
    </source>
</evidence>
<protein>
    <recommendedName>
        <fullName evidence="5">Large ribosomal subunit protein uL30</fullName>
    </recommendedName>
</protein>
<evidence type="ECO:0000259" key="6">
    <source>
        <dbReference type="Pfam" id="PF00327"/>
    </source>
</evidence>
<dbReference type="EMBL" id="FOGZ01000011">
    <property type="protein sequence ID" value="SER79460.1"/>
    <property type="molecule type" value="Genomic_DNA"/>
</dbReference>
<keyword evidence="3 5" id="KW-0689">Ribosomal protein</keyword>
<dbReference type="AlphaFoldDB" id="A0A1H9S374"/>
<dbReference type="SUPFAM" id="SSF55129">
    <property type="entry name" value="Ribosomal protein L30p/L7e"/>
    <property type="match status" value="1"/>
</dbReference>
<dbReference type="PIRSF" id="PIRSF002211">
    <property type="entry name" value="Ribosomal_L30_bac-type"/>
    <property type="match status" value="1"/>
</dbReference>
<name>A0A1H9S374_9ACTN</name>
<feature type="domain" description="Large ribosomal subunit protein uL30-like ferredoxin-like fold" evidence="6">
    <location>
        <begin position="4"/>
        <end position="54"/>
    </location>
</feature>
<dbReference type="NCBIfam" id="TIGR01308">
    <property type="entry name" value="rpmD_bact"/>
    <property type="match status" value="1"/>
</dbReference>
<dbReference type="HAMAP" id="MF_01371_B">
    <property type="entry name" value="Ribosomal_uL30_B"/>
    <property type="match status" value="1"/>
</dbReference>
<dbReference type="GO" id="GO:0015934">
    <property type="term" value="C:large ribosomal subunit"/>
    <property type="evidence" value="ECO:0007669"/>
    <property type="project" value="InterPro"/>
</dbReference>
<dbReference type="Proteomes" id="UP000198815">
    <property type="component" value="Unassembled WGS sequence"/>
</dbReference>
<dbReference type="GO" id="GO:0006412">
    <property type="term" value="P:translation"/>
    <property type="evidence" value="ECO:0007669"/>
    <property type="project" value="UniProtKB-UniRule"/>
</dbReference>
<dbReference type="InterPro" id="IPR036919">
    <property type="entry name" value="Ribo_uL30_ferredoxin-like_sf"/>
</dbReference>
<keyword evidence="4 5" id="KW-0687">Ribonucleoprotein</keyword>
<dbReference type="InterPro" id="IPR005996">
    <property type="entry name" value="Ribosomal_uL30_bac-type"/>
</dbReference>
<evidence type="ECO:0000256" key="2">
    <source>
        <dbReference type="ARBA" id="ARBA00011838"/>
    </source>
</evidence>
<dbReference type="InterPro" id="IPR016082">
    <property type="entry name" value="Ribosomal_uL30_ferredoxin-like"/>
</dbReference>
<organism evidence="7 8">
    <name type="scientific">Propionibacterium cyclohexanicum</name>
    <dbReference type="NCBI Taxonomy" id="64702"/>
    <lineage>
        <taxon>Bacteria</taxon>
        <taxon>Bacillati</taxon>
        <taxon>Actinomycetota</taxon>
        <taxon>Actinomycetes</taxon>
        <taxon>Propionibacteriales</taxon>
        <taxon>Propionibacteriaceae</taxon>
        <taxon>Propionibacterium</taxon>
    </lineage>
</organism>
<dbReference type="OrthoDB" id="9812790at2"/>
<sequence>MAELKITQTKSIVSEKPAVRATVKALGLKRIGDSVTQADRPEIRGMIRAARHLVVVEEVK</sequence>